<keyword evidence="1" id="KW-0732">Signal</keyword>
<feature type="chain" id="PRO_5008250316" description="Purine nucleoside permease" evidence="1">
    <location>
        <begin position="21"/>
        <end position="361"/>
    </location>
</feature>
<sequence>MRQALVVLMTVLLGASPVYAEDKIAPKVIVLAGFEVGDDTGDAPGEFQYWAEREKLTGTLVVPGAPHPLRFNADGLYGSVAGNTRDKFLSTVPASELIMALCLDPCLDLRKTYWIITGIAGIDPKAGSIGSAVWAKNVVDADAMREIGGADIPKGWPYGLFAIGTMGPNQLPKTHADAGGWGGATLSYSMNYPLNAGLADWAYDYSKSRVTLKDAADLKAWRDKYSGYTQAQKPPEILMGATLATARYWHGPERTQWARDWVKLWTDGKDHFATTAMEQAAYVGTLQRMAKQGYVDFSRVMMLRGASNYCMPPPGQSVLTTIGDESLGTKPAFEAEYRAGSVVAHELIAHWDRYKTTPPGR</sequence>
<dbReference type="EMBL" id="CP016027">
    <property type="protein sequence ID" value="ANJ66123.1"/>
    <property type="molecule type" value="Genomic_DNA"/>
</dbReference>
<dbReference type="PANTHER" id="PTHR38643:SF1">
    <property type="entry name" value="PURINE NUCLEOSIDE PERMEASE C285.05-RELATED"/>
    <property type="match status" value="1"/>
</dbReference>
<accession>A0A191ZE26</accession>
<dbReference type="RefSeq" id="WP_066097811.1">
    <property type="nucleotide sequence ID" value="NZ_CP016027.1"/>
</dbReference>
<keyword evidence="3" id="KW-1185">Reference proteome</keyword>
<feature type="signal peptide" evidence="1">
    <location>
        <begin position="1"/>
        <end position="20"/>
    </location>
</feature>
<gene>
    <name evidence="2" type="ORF">A9404_00900</name>
</gene>
<evidence type="ECO:0000313" key="2">
    <source>
        <dbReference type="EMBL" id="ANJ66123.1"/>
    </source>
</evidence>
<dbReference type="OrthoDB" id="109937at2"/>
<evidence type="ECO:0008006" key="4">
    <source>
        <dbReference type="Google" id="ProtNLM"/>
    </source>
</evidence>
<dbReference type="Proteomes" id="UP000078596">
    <property type="component" value="Chromosome"/>
</dbReference>
<dbReference type="PIRSF" id="PIRSF013171">
    <property type="entry name" value="Pur_nuclsid_perm"/>
    <property type="match status" value="1"/>
</dbReference>
<dbReference type="AlphaFoldDB" id="A0A191ZE26"/>
<organism evidence="2 3">
    <name type="scientific">Halothiobacillus diazotrophicus</name>
    <dbReference type="NCBI Taxonomy" id="1860122"/>
    <lineage>
        <taxon>Bacteria</taxon>
        <taxon>Pseudomonadati</taxon>
        <taxon>Pseudomonadota</taxon>
        <taxon>Gammaproteobacteria</taxon>
        <taxon>Chromatiales</taxon>
        <taxon>Halothiobacillaceae</taxon>
        <taxon>Halothiobacillus</taxon>
    </lineage>
</organism>
<dbReference type="STRING" id="1860122.A9404_00900"/>
<protein>
    <recommendedName>
        <fullName evidence="4">Purine nucleoside permease</fullName>
    </recommendedName>
</protein>
<proteinExistence type="predicted"/>
<dbReference type="Pfam" id="PF06516">
    <property type="entry name" value="NUP"/>
    <property type="match status" value="1"/>
</dbReference>
<dbReference type="KEGG" id="haz:A9404_00900"/>
<evidence type="ECO:0000313" key="3">
    <source>
        <dbReference type="Proteomes" id="UP000078596"/>
    </source>
</evidence>
<reference evidence="2 3" key="1">
    <citation type="submission" date="2016-06" db="EMBL/GenBank/DDBJ databases">
        <title>Insight into the functional genes involving in sulfur oxidation in Pearl River water.</title>
        <authorList>
            <person name="Luo J."/>
            <person name="Tan X."/>
            <person name="Lin W."/>
        </authorList>
    </citation>
    <scope>NUCLEOTIDE SEQUENCE [LARGE SCALE GENOMIC DNA]</scope>
    <source>
        <strain evidence="2 3">LS2</strain>
    </source>
</reference>
<dbReference type="InterPro" id="IPR009486">
    <property type="entry name" value="Pur_nuclsid_perm"/>
</dbReference>
<evidence type="ECO:0000256" key="1">
    <source>
        <dbReference type="SAM" id="SignalP"/>
    </source>
</evidence>
<dbReference type="GO" id="GO:0055085">
    <property type="term" value="P:transmembrane transport"/>
    <property type="evidence" value="ECO:0007669"/>
    <property type="project" value="InterPro"/>
</dbReference>
<name>A0A191ZE26_9GAMM</name>
<dbReference type="PANTHER" id="PTHR38643">
    <property type="entry name" value="PURINE NUCLEOSIDE PERMEASE C285.05-RELATED"/>
    <property type="match status" value="1"/>
</dbReference>